<comment type="caution">
    <text evidence="2">The sequence shown here is derived from an EMBL/GenBank/DDBJ whole genome shotgun (WGS) entry which is preliminary data.</text>
</comment>
<dbReference type="InterPro" id="IPR024445">
    <property type="entry name" value="Tnp_ISXO2-like"/>
</dbReference>
<accession>A0A4R3NEA9</accession>
<name>A0A4R3NEA9_9GAMM</name>
<organism evidence="2 3">
    <name type="scientific">Providencia alcalifaciens</name>
    <dbReference type="NCBI Taxonomy" id="126385"/>
    <lineage>
        <taxon>Bacteria</taxon>
        <taxon>Pseudomonadati</taxon>
        <taxon>Pseudomonadota</taxon>
        <taxon>Gammaproteobacteria</taxon>
        <taxon>Enterobacterales</taxon>
        <taxon>Morganellaceae</taxon>
        <taxon>Providencia</taxon>
    </lineage>
</organism>
<dbReference type="PANTHER" id="PTHR47163">
    <property type="entry name" value="DDE_TNP_IS1595 DOMAIN-CONTAINING PROTEIN"/>
    <property type="match status" value="1"/>
</dbReference>
<proteinExistence type="predicted"/>
<dbReference type="PANTHER" id="PTHR47163:SF2">
    <property type="entry name" value="SI:DKEY-17M8.2"/>
    <property type="match status" value="1"/>
</dbReference>
<reference evidence="2 3" key="1">
    <citation type="submission" date="2019-03" db="EMBL/GenBank/DDBJ databases">
        <title>Genomic analyses of the natural microbiome of Caenorhabditis elegans.</title>
        <authorList>
            <person name="Samuel B."/>
        </authorList>
    </citation>
    <scope>NUCLEOTIDE SEQUENCE [LARGE SCALE GENOMIC DNA]</scope>
    <source>
        <strain evidence="2 3">JUb102</strain>
    </source>
</reference>
<feature type="domain" description="ISXO2-like transposase" evidence="1">
    <location>
        <begin position="42"/>
        <end position="179"/>
    </location>
</feature>
<protein>
    <submittedName>
        <fullName evidence="2">Transposase</fullName>
    </submittedName>
</protein>
<evidence type="ECO:0000313" key="3">
    <source>
        <dbReference type="Proteomes" id="UP000295055"/>
    </source>
</evidence>
<dbReference type="Proteomes" id="UP000295055">
    <property type="component" value="Unassembled WGS sequence"/>
</dbReference>
<evidence type="ECO:0000313" key="2">
    <source>
        <dbReference type="EMBL" id="TCT27902.1"/>
    </source>
</evidence>
<evidence type="ECO:0000259" key="1">
    <source>
        <dbReference type="SMART" id="SM01126"/>
    </source>
</evidence>
<dbReference type="SMART" id="SM01126">
    <property type="entry name" value="DDE_Tnp_IS1595"/>
    <property type="match status" value="1"/>
</dbReference>
<dbReference type="InterPro" id="IPR053164">
    <property type="entry name" value="IS1016-like_transposase"/>
</dbReference>
<dbReference type="Pfam" id="PF12762">
    <property type="entry name" value="DDE_Tnp_IS1595"/>
    <property type="match status" value="1"/>
</dbReference>
<dbReference type="EMBL" id="SMAS01000024">
    <property type="protein sequence ID" value="TCT27902.1"/>
    <property type="molecule type" value="Genomic_DNA"/>
</dbReference>
<gene>
    <name evidence="2" type="ORF">EC835_1241</name>
</gene>
<dbReference type="AlphaFoldDB" id="A0A4R3NEA9"/>
<dbReference type="NCBIfam" id="NF033547">
    <property type="entry name" value="transpos_IS1595"/>
    <property type="match status" value="1"/>
</dbReference>
<sequence>MFIAGATARVAAELVGVNKNTATYYFHRLRVLIAEYINQHYGFDGEIVLDECYFGDSDNDQSERGEPVFALVKRGSKVYTKVISDAKCRSLQTAIESRIIPDSIVYTDNITCHAGRGVNYFKYYRLHHRLQFFDKKERQNCINGIDNFWGQVKRHMHKFNGIPKAHFELYLKECEWRFNTPNVKQQLTILKKMVKVKF</sequence>